<comment type="caution">
    <text evidence="1">The sequence shown here is derived from an EMBL/GenBank/DDBJ whole genome shotgun (WGS) entry which is preliminary data.</text>
</comment>
<dbReference type="EMBL" id="QNRM01000002">
    <property type="protein sequence ID" value="RBP22344.1"/>
    <property type="molecule type" value="Genomic_DNA"/>
</dbReference>
<proteinExistence type="predicted"/>
<sequence>MIGKNKLQPRCFARYAGSFACTVTQYGVR</sequence>
<gene>
    <name evidence="1" type="ORF">DFP87_10280</name>
</gene>
<dbReference type="Proteomes" id="UP000252124">
    <property type="component" value="Unassembled WGS sequence"/>
</dbReference>
<organism evidence="1 2">
    <name type="scientific">Achromobacter marplatensis</name>
    <dbReference type="NCBI Taxonomy" id="470868"/>
    <lineage>
        <taxon>Bacteria</taxon>
        <taxon>Pseudomonadati</taxon>
        <taxon>Pseudomonadota</taxon>
        <taxon>Betaproteobacteria</taxon>
        <taxon>Burkholderiales</taxon>
        <taxon>Alcaligenaceae</taxon>
        <taxon>Achromobacter</taxon>
    </lineage>
</organism>
<evidence type="ECO:0000313" key="1">
    <source>
        <dbReference type="EMBL" id="RBP22344.1"/>
    </source>
</evidence>
<evidence type="ECO:0000313" key="2">
    <source>
        <dbReference type="Proteomes" id="UP000252124"/>
    </source>
</evidence>
<reference evidence="1 2" key="1">
    <citation type="submission" date="2018-06" db="EMBL/GenBank/DDBJ databases">
        <title>Genomic Encyclopedia of Type Strains, Phase III (KMG-III): the genomes of soil and plant-associated and newly described type strains.</title>
        <authorList>
            <person name="Whitman W."/>
        </authorList>
    </citation>
    <scope>NUCLEOTIDE SEQUENCE [LARGE SCALE GENOMIC DNA]</scope>
    <source>
        <strain evidence="1 2">CECT 7342</strain>
    </source>
</reference>
<accession>A0ABX9GH11</accession>
<protein>
    <submittedName>
        <fullName evidence="1">Uncharacterized protein</fullName>
    </submittedName>
</protein>
<keyword evidence="2" id="KW-1185">Reference proteome</keyword>
<name>A0ABX9GH11_9BURK</name>